<evidence type="ECO:0000256" key="1">
    <source>
        <dbReference type="SAM" id="SignalP"/>
    </source>
</evidence>
<dbReference type="InterPro" id="IPR018883">
    <property type="entry name" value="Delta_CA"/>
</dbReference>
<keyword evidence="1" id="KW-0732">Signal</keyword>
<dbReference type="Pfam" id="PF10563">
    <property type="entry name" value="CA_like"/>
    <property type="match status" value="1"/>
</dbReference>
<dbReference type="Proteomes" id="UP001157186">
    <property type="component" value="Unassembled WGS sequence"/>
</dbReference>
<proteinExistence type="predicted"/>
<dbReference type="SUPFAM" id="SSF51069">
    <property type="entry name" value="Carbonic anhydrase"/>
    <property type="match status" value="1"/>
</dbReference>
<reference evidence="2 3" key="1">
    <citation type="submission" date="2023-03" db="EMBL/GenBank/DDBJ databases">
        <title>Draft genome sequence of Thalassotalea insulae KCTC 62186T.</title>
        <authorList>
            <person name="Sawabe T."/>
        </authorList>
    </citation>
    <scope>NUCLEOTIDE SEQUENCE [LARGE SCALE GENOMIC DNA]</scope>
    <source>
        <strain evidence="2 3">KCTC 62186</strain>
    </source>
</reference>
<dbReference type="RefSeq" id="WP_284246219.1">
    <property type="nucleotide sequence ID" value="NZ_BSST01000001.1"/>
</dbReference>
<comment type="caution">
    <text evidence="2">The sequence shown here is derived from an EMBL/GenBank/DDBJ whole genome shotgun (WGS) entry which is preliminary data.</text>
</comment>
<accession>A0ABQ6H0H8</accession>
<feature type="chain" id="PRO_5046691949" description="Cadmium carbonic anhydrase" evidence="1">
    <location>
        <begin position="24"/>
        <end position="291"/>
    </location>
</feature>
<feature type="signal peptide" evidence="1">
    <location>
        <begin position="1"/>
        <end position="23"/>
    </location>
</feature>
<gene>
    <name evidence="2" type="ORF">tinsulaeT_35850</name>
</gene>
<dbReference type="InterPro" id="IPR036398">
    <property type="entry name" value="CA_dom_sf"/>
</dbReference>
<dbReference type="EMBL" id="BSST01000001">
    <property type="protein sequence ID" value="GLX80245.1"/>
    <property type="molecule type" value="Genomic_DNA"/>
</dbReference>
<protein>
    <recommendedName>
        <fullName evidence="4">Cadmium carbonic anhydrase</fullName>
    </recommendedName>
</protein>
<keyword evidence="3" id="KW-1185">Reference proteome</keyword>
<evidence type="ECO:0000313" key="2">
    <source>
        <dbReference type="EMBL" id="GLX80245.1"/>
    </source>
</evidence>
<evidence type="ECO:0008006" key="4">
    <source>
        <dbReference type="Google" id="ProtNLM"/>
    </source>
</evidence>
<evidence type="ECO:0000313" key="3">
    <source>
        <dbReference type="Proteomes" id="UP001157186"/>
    </source>
</evidence>
<sequence length="291" mass="31378">MQKNRSLLISSVIIALIPFSVSAKDTNHGAHDSVADNVIAAQRASLAKNTKGAGFGPQSPRDIDAHTGNNQRLFNAAPSFTEMNLCNIHFHKNAEHKGGEFTEYAGNGDGQGFQSGFKYAAKLSEAELKPVAHETCPSKHGGLNSGDTIEVHYVHSTAMVKPGPTLASCLNDSIMNPQLRVEAQVYVLVNDTNALDFRILTKYSEVNGLHQAMNIPSDTGTPVQYAGSTTGPSYNEKGSPFHVTWSVRPNVAKVNIASVNEWCKGNVFNEDHAHGVRNLVTNPDLLSEISK</sequence>
<organism evidence="2 3">
    <name type="scientific">Thalassotalea insulae</name>
    <dbReference type="NCBI Taxonomy" id="2056778"/>
    <lineage>
        <taxon>Bacteria</taxon>
        <taxon>Pseudomonadati</taxon>
        <taxon>Pseudomonadota</taxon>
        <taxon>Gammaproteobacteria</taxon>
        <taxon>Alteromonadales</taxon>
        <taxon>Colwelliaceae</taxon>
        <taxon>Thalassotalea</taxon>
    </lineage>
</organism>
<name>A0ABQ6H0H8_9GAMM</name>